<dbReference type="STRING" id="387005.A0A183HQV9"/>
<keyword evidence="3" id="KW-1185">Reference proteome</keyword>
<dbReference type="Proteomes" id="UP000267606">
    <property type="component" value="Unassembled WGS sequence"/>
</dbReference>
<evidence type="ECO:0000313" key="3">
    <source>
        <dbReference type="Proteomes" id="UP000267606"/>
    </source>
</evidence>
<protein>
    <submittedName>
        <fullName evidence="4">EIF3_p135 domain-containing protein</fullName>
    </submittedName>
</protein>
<dbReference type="AlphaFoldDB" id="A0A183HQV9"/>
<dbReference type="InterPro" id="IPR033646">
    <property type="entry name" value="CLU-central"/>
</dbReference>
<dbReference type="PANTHER" id="PTHR12601:SF10">
    <property type="entry name" value="CLUSTERED MITOCHONDRIA PROTEIN HOMOLOG"/>
    <property type="match status" value="1"/>
</dbReference>
<dbReference type="WBParaSite" id="OFLC_0000987001-mRNA-1">
    <property type="protein sequence ID" value="OFLC_0000987001-mRNA-1"/>
    <property type="gene ID" value="OFLC_0000987001"/>
</dbReference>
<dbReference type="GO" id="GO:0005737">
    <property type="term" value="C:cytoplasm"/>
    <property type="evidence" value="ECO:0007669"/>
    <property type="project" value="TreeGrafter"/>
</dbReference>
<dbReference type="Pfam" id="PF12807">
    <property type="entry name" value="eIF3_p135"/>
    <property type="match status" value="1"/>
</dbReference>
<dbReference type="InterPro" id="IPR027523">
    <property type="entry name" value="CLU_prot"/>
</dbReference>
<sequence>MICITELLCRCAKHIFRSYLQPVSSAHTAAAVSHFLNCLLSSSTEPLVPSNEEVLMPINGVRKSRSAKRRKQINNGGKENDDWAQLSSHKLWERVKSDANFYYAFTIDEENVDTYLSTIGIQKTSFLRRFTQTVGIQVLLRDYNLETGKKSQLFVEDDIQGLYSLAKHVDPKAMDAHSLFISGQTKVQQGIFYNSILFQLLFECN</sequence>
<feature type="domain" description="CLU central" evidence="1">
    <location>
        <begin position="2"/>
        <end position="145"/>
    </location>
</feature>
<reference evidence="4" key="1">
    <citation type="submission" date="2016-06" db="UniProtKB">
        <authorList>
            <consortium name="WormBaseParasite"/>
        </authorList>
    </citation>
    <scope>IDENTIFICATION</scope>
</reference>
<dbReference type="GO" id="GO:0003729">
    <property type="term" value="F:mRNA binding"/>
    <property type="evidence" value="ECO:0007669"/>
    <property type="project" value="TreeGrafter"/>
</dbReference>
<gene>
    <name evidence="2" type="ORF">OFLC_LOCUS9873</name>
</gene>
<proteinExistence type="predicted"/>
<name>A0A183HQV9_9BILA</name>
<evidence type="ECO:0000313" key="4">
    <source>
        <dbReference type="WBParaSite" id="OFLC_0000987001-mRNA-1"/>
    </source>
</evidence>
<dbReference type="GO" id="GO:0048312">
    <property type="term" value="P:intracellular distribution of mitochondria"/>
    <property type="evidence" value="ECO:0007669"/>
    <property type="project" value="TreeGrafter"/>
</dbReference>
<reference evidence="2 3" key="2">
    <citation type="submission" date="2018-11" db="EMBL/GenBank/DDBJ databases">
        <authorList>
            <consortium name="Pathogen Informatics"/>
        </authorList>
    </citation>
    <scope>NUCLEOTIDE SEQUENCE [LARGE SCALE GENOMIC DNA]</scope>
</reference>
<organism evidence="4">
    <name type="scientific">Onchocerca flexuosa</name>
    <dbReference type="NCBI Taxonomy" id="387005"/>
    <lineage>
        <taxon>Eukaryota</taxon>
        <taxon>Metazoa</taxon>
        <taxon>Ecdysozoa</taxon>
        <taxon>Nematoda</taxon>
        <taxon>Chromadorea</taxon>
        <taxon>Rhabditida</taxon>
        <taxon>Spirurina</taxon>
        <taxon>Spiruromorpha</taxon>
        <taxon>Filarioidea</taxon>
        <taxon>Onchocercidae</taxon>
        <taxon>Onchocerca</taxon>
    </lineage>
</organism>
<evidence type="ECO:0000313" key="2">
    <source>
        <dbReference type="EMBL" id="VDO64105.1"/>
    </source>
</evidence>
<dbReference type="EMBL" id="UZAJ01012591">
    <property type="protein sequence ID" value="VDO64105.1"/>
    <property type="molecule type" value="Genomic_DNA"/>
</dbReference>
<accession>A0A183HQV9</accession>
<dbReference type="PANTHER" id="PTHR12601">
    <property type="entry name" value="EUKARYOTIC TRANSLATION INITIATION FACTOR 3 SUBUNIT EIF-3"/>
    <property type="match status" value="1"/>
</dbReference>
<dbReference type="CDD" id="cd15466">
    <property type="entry name" value="CLU-central"/>
    <property type="match status" value="1"/>
</dbReference>
<evidence type="ECO:0000259" key="1">
    <source>
        <dbReference type="Pfam" id="PF12807"/>
    </source>
</evidence>